<dbReference type="EMBL" id="JANTEZ010000001">
    <property type="protein sequence ID" value="MCS5713239.1"/>
    <property type="molecule type" value="Genomic_DNA"/>
</dbReference>
<accession>A0ABT2GEE0</accession>
<sequence length="446" mass="45838">MIQISPSPATRRAPLVALMTVAAIAIGSVFATPLTASATPATTPVPAGTPDVGLTYCAPAIVELGSAVDFDASDSEQTSGFTVTISEGSLPDGLTIRPVTGLAYRISGTAAKLGAFRYTMHFTNGIHSGDRTCAVDVVPVGSKVERIAGDDRYATGLAVAGRVDPDTAPLVYVASGENYPDALSAAAIAAQRGAPLILTPRSSIPESVYGAIYKYAPRDIVVVGGTNAVSTSVETLLRAIPSVSSITRIGGADRFEVSRNLITHPTFGAKPSAAVSVVTGNRFPDALSATPPSGRDTIPVLLVNGDASSLTANEKSLLTTREVTSATLFGGEDTVSTGIANDIKKIAATVNRIDGSDRFVTSANVAKSAYPGHIDTVYLATGENFPDALSGGVLAAIEKAPILLTRRTCMASEVADEVRALTPKRIVLLGGQNVLDATLENLPVCS</sequence>
<gene>
    <name evidence="1" type="ORF">NVV95_01595</name>
</gene>
<evidence type="ECO:0000313" key="2">
    <source>
        <dbReference type="Proteomes" id="UP001165580"/>
    </source>
</evidence>
<dbReference type="Gene3D" id="2.60.40.10">
    <property type="entry name" value="Immunoglobulins"/>
    <property type="match status" value="1"/>
</dbReference>
<dbReference type="InterPro" id="IPR051922">
    <property type="entry name" value="Bact_Sporulation_Assoc"/>
</dbReference>
<comment type="caution">
    <text evidence="1">The sequence shown here is derived from an EMBL/GenBank/DDBJ whole genome shotgun (WGS) entry which is preliminary data.</text>
</comment>
<dbReference type="Proteomes" id="UP001165580">
    <property type="component" value="Unassembled WGS sequence"/>
</dbReference>
<evidence type="ECO:0000313" key="1">
    <source>
        <dbReference type="EMBL" id="MCS5713239.1"/>
    </source>
</evidence>
<proteinExistence type="predicted"/>
<organism evidence="1 2">
    <name type="scientific">Herbiconiux gentiana</name>
    <dbReference type="NCBI Taxonomy" id="2970912"/>
    <lineage>
        <taxon>Bacteria</taxon>
        <taxon>Bacillati</taxon>
        <taxon>Actinomycetota</taxon>
        <taxon>Actinomycetes</taxon>
        <taxon>Micrococcales</taxon>
        <taxon>Microbacteriaceae</taxon>
        <taxon>Herbiconiux</taxon>
    </lineage>
</organism>
<name>A0ABT2GEE0_9MICO</name>
<dbReference type="Pfam" id="PF04122">
    <property type="entry name" value="CW_binding_2"/>
    <property type="match status" value="3"/>
</dbReference>
<dbReference type="InterPro" id="IPR007253">
    <property type="entry name" value="Cell_wall-bd_2"/>
</dbReference>
<dbReference type="InterPro" id="IPR013783">
    <property type="entry name" value="Ig-like_fold"/>
</dbReference>
<dbReference type="PANTHER" id="PTHR30032">
    <property type="entry name" value="N-ACETYLMURAMOYL-L-ALANINE AMIDASE-RELATED"/>
    <property type="match status" value="1"/>
</dbReference>
<protein>
    <submittedName>
        <fullName evidence="1">Cell wall-binding repeat-containing protein</fullName>
    </submittedName>
</protein>
<dbReference type="RefSeq" id="WP_259484785.1">
    <property type="nucleotide sequence ID" value="NZ_JANTEZ010000001.1"/>
</dbReference>
<reference evidence="1" key="1">
    <citation type="submission" date="2022-08" db="EMBL/GenBank/DDBJ databases">
        <authorList>
            <person name="Deng Y."/>
            <person name="Han X.-F."/>
            <person name="Zhang Y.-Q."/>
        </authorList>
    </citation>
    <scope>NUCLEOTIDE SEQUENCE</scope>
    <source>
        <strain evidence="1">CPCC 205716</strain>
    </source>
</reference>
<dbReference type="Gene3D" id="3.40.50.12090">
    <property type="match status" value="2"/>
</dbReference>
<dbReference type="PANTHER" id="PTHR30032:SF8">
    <property type="entry name" value="GERMINATION-SPECIFIC N-ACETYLMURAMOYL-L-ALANINE AMIDASE"/>
    <property type="match status" value="1"/>
</dbReference>
<keyword evidence="2" id="KW-1185">Reference proteome</keyword>